<reference evidence="10" key="1">
    <citation type="submission" date="2016-11" db="EMBL/GenBank/DDBJ databases">
        <authorList>
            <person name="Varghese N."/>
            <person name="Submissions S."/>
        </authorList>
    </citation>
    <scope>NUCLEOTIDE SEQUENCE [LARGE SCALE GENOMIC DNA]</scope>
    <source>
        <strain evidence="10">DSM 8595</strain>
    </source>
</reference>
<comment type="similarity">
    <text evidence="6 7">Belongs to the class I-like SAM-binding methyltransferase superfamily. C5-methyltransferase family.</text>
</comment>
<evidence type="ECO:0000256" key="1">
    <source>
        <dbReference type="ARBA" id="ARBA00011975"/>
    </source>
</evidence>
<dbReference type="RefSeq" id="WP_074259866.1">
    <property type="nucleotide sequence ID" value="NZ_FSRJ01000002.1"/>
</dbReference>
<dbReference type="Gene3D" id="3.90.120.10">
    <property type="entry name" value="DNA Methylase, subunit A, domain 2"/>
    <property type="match status" value="1"/>
</dbReference>
<evidence type="ECO:0000256" key="3">
    <source>
        <dbReference type="ARBA" id="ARBA00022679"/>
    </source>
</evidence>
<feature type="active site" evidence="6">
    <location>
        <position position="135"/>
    </location>
</feature>
<evidence type="ECO:0000256" key="8">
    <source>
        <dbReference type="SAM" id="MobiDB-lite"/>
    </source>
</evidence>
<dbReference type="SUPFAM" id="SSF53335">
    <property type="entry name" value="S-adenosyl-L-methionine-dependent methyltransferases"/>
    <property type="match status" value="1"/>
</dbReference>
<dbReference type="InterPro" id="IPR001525">
    <property type="entry name" value="C5_MeTfrase"/>
</dbReference>
<dbReference type="GO" id="GO:0009307">
    <property type="term" value="P:DNA restriction-modification system"/>
    <property type="evidence" value="ECO:0007669"/>
    <property type="project" value="UniProtKB-KW"/>
</dbReference>
<dbReference type="GO" id="GO:0003886">
    <property type="term" value="F:DNA (cytosine-5-)-methyltransferase activity"/>
    <property type="evidence" value="ECO:0007669"/>
    <property type="project" value="UniProtKB-EC"/>
</dbReference>
<protein>
    <recommendedName>
        <fullName evidence="1">DNA (cytosine-5-)-methyltransferase</fullName>
        <ecNumber evidence="1">2.1.1.37</ecNumber>
    </recommendedName>
</protein>
<evidence type="ECO:0000256" key="7">
    <source>
        <dbReference type="RuleBase" id="RU000416"/>
    </source>
</evidence>
<keyword evidence="3 6" id="KW-0808">Transferase</keyword>
<accession>A0A1N6F1Z6</accession>
<dbReference type="STRING" id="232089.SAMN05443544_1665"/>
<proteinExistence type="inferred from homology"/>
<feature type="compositionally biased region" description="Polar residues" evidence="8">
    <location>
        <begin position="538"/>
        <end position="547"/>
    </location>
</feature>
<organism evidence="9 10">
    <name type="scientific">Agromyces cerinus subsp. cerinus</name>
    <dbReference type="NCBI Taxonomy" id="232089"/>
    <lineage>
        <taxon>Bacteria</taxon>
        <taxon>Bacillati</taxon>
        <taxon>Actinomycetota</taxon>
        <taxon>Actinomycetes</taxon>
        <taxon>Micrococcales</taxon>
        <taxon>Microbacteriaceae</taxon>
        <taxon>Agromyces</taxon>
    </lineage>
</organism>
<evidence type="ECO:0000256" key="2">
    <source>
        <dbReference type="ARBA" id="ARBA00022603"/>
    </source>
</evidence>
<dbReference type="AlphaFoldDB" id="A0A1N6F1Z6"/>
<evidence type="ECO:0000313" key="10">
    <source>
        <dbReference type="Proteomes" id="UP000184699"/>
    </source>
</evidence>
<dbReference type="InterPro" id="IPR050390">
    <property type="entry name" value="C5-Methyltransferase"/>
</dbReference>
<dbReference type="PRINTS" id="PR00105">
    <property type="entry name" value="C5METTRFRASE"/>
</dbReference>
<evidence type="ECO:0000256" key="4">
    <source>
        <dbReference type="ARBA" id="ARBA00022691"/>
    </source>
</evidence>
<dbReference type="Proteomes" id="UP000184699">
    <property type="component" value="Unassembled WGS sequence"/>
</dbReference>
<name>A0A1N6F1Z6_9MICO</name>
<dbReference type="InterPro" id="IPR029063">
    <property type="entry name" value="SAM-dependent_MTases_sf"/>
</dbReference>
<sequence>MIPVVDLFAGPGGLNEGFSSVGEENSKPVFNTVASFEMDKYAHQTLVLRGVYRRLKRHGEIPQSYYEYIRGSKTWAQFSSIPEIAALLEEVSAEVHQIELGPETQSLTDSLIRSALADALKDEKDDWVLIGGPPCQAYSLVGRSRRTKDKDFEKDKKHFLYREYLRIIGEFAPSIFVMENVKGLLSSTNAGSKVFELILEDLTRLKGGLEYEIRSMVVDNQSGSLRPQDFVIRAENYGIPQRRHRVILVGVRKDLADRSPTATLTARESVSVRDAIEGLPKIRSGIAPVRDNSWDYWRGVRRRMRDRVKESGVALRIANRRQVLTTGAPFLRSYIAPHDPTEYEKWILDPAIAGVTLHEARRHMEKDLERYGYLAYRAMELKRNPTLLDLPETLQPAHENVGKEDTPFLDRFRVQLWETPATTVVSHIAKDGHYYIHPDPEQMRSLTVREAARLQSFPDNYFFKGSRTQQYSQVGNAVPPLLARQIAEKVALMLGLGEGRQPADQLQAGTVGSVYEGSQLLGPAAVAPWPLSTEPRTDATSSLVTEA</sequence>
<dbReference type="NCBIfam" id="TIGR00675">
    <property type="entry name" value="dcm"/>
    <property type="match status" value="1"/>
</dbReference>
<dbReference type="PANTHER" id="PTHR10629:SF52">
    <property type="entry name" value="DNA (CYTOSINE-5)-METHYLTRANSFERASE 1"/>
    <property type="match status" value="1"/>
</dbReference>
<dbReference type="GO" id="GO:0032259">
    <property type="term" value="P:methylation"/>
    <property type="evidence" value="ECO:0007669"/>
    <property type="project" value="UniProtKB-KW"/>
</dbReference>
<gene>
    <name evidence="9" type="ORF">SAMN05443544_1665</name>
</gene>
<keyword evidence="4 6" id="KW-0949">S-adenosyl-L-methionine</keyword>
<dbReference type="EC" id="2.1.1.37" evidence="1"/>
<dbReference type="Pfam" id="PF00145">
    <property type="entry name" value="DNA_methylase"/>
    <property type="match status" value="1"/>
</dbReference>
<dbReference type="Gene3D" id="3.40.50.150">
    <property type="entry name" value="Vaccinia Virus protein VP39"/>
    <property type="match status" value="1"/>
</dbReference>
<keyword evidence="2 6" id="KW-0489">Methyltransferase</keyword>
<dbReference type="GO" id="GO:0003677">
    <property type="term" value="F:DNA binding"/>
    <property type="evidence" value="ECO:0007669"/>
    <property type="project" value="TreeGrafter"/>
</dbReference>
<dbReference type="EMBL" id="FSRJ01000002">
    <property type="protein sequence ID" value="SIN89259.1"/>
    <property type="molecule type" value="Genomic_DNA"/>
</dbReference>
<dbReference type="GO" id="GO:0044027">
    <property type="term" value="P:negative regulation of gene expression via chromosomal CpG island methylation"/>
    <property type="evidence" value="ECO:0007669"/>
    <property type="project" value="TreeGrafter"/>
</dbReference>
<dbReference type="OrthoDB" id="9813719at2"/>
<keyword evidence="5" id="KW-0680">Restriction system</keyword>
<evidence type="ECO:0000256" key="6">
    <source>
        <dbReference type="PROSITE-ProRule" id="PRU01016"/>
    </source>
</evidence>
<dbReference type="PROSITE" id="PS51679">
    <property type="entry name" value="SAM_MT_C5"/>
    <property type="match status" value="1"/>
</dbReference>
<evidence type="ECO:0000256" key="5">
    <source>
        <dbReference type="ARBA" id="ARBA00022747"/>
    </source>
</evidence>
<feature type="region of interest" description="Disordered" evidence="8">
    <location>
        <begin position="526"/>
        <end position="547"/>
    </location>
</feature>
<evidence type="ECO:0000313" key="9">
    <source>
        <dbReference type="EMBL" id="SIN89259.1"/>
    </source>
</evidence>
<keyword evidence="10" id="KW-1185">Reference proteome</keyword>
<dbReference type="PANTHER" id="PTHR10629">
    <property type="entry name" value="CYTOSINE-SPECIFIC METHYLTRANSFERASE"/>
    <property type="match status" value="1"/>
</dbReference>